<proteinExistence type="predicted"/>
<organismHost>
    <name type="scientific">Vibrio parahaemolyticus</name>
    <dbReference type="NCBI Taxonomy" id="670"/>
</organismHost>
<evidence type="ECO:0000313" key="2">
    <source>
        <dbReference type="EMBL" id="AAQ64271.1"/>
    </source>
</evidence>
<keyword evidence="1" id="KW-0472">Membrane</keyword>
<dbReference type="KEGG" id="vg:2545864"/>
<keyword evidence="3" id="KW-1185">Reference proteome</keyword>
<name>Q6WHV2_BPKVM</name>
<reference evidence="2 3" key="1">
    <citation type="journal article" date="2003" name="J. Bacteriol.">
        <title>Complete genome sequence of the broad-host-range vibriophage KVP40: comparative genomics of a T4-related bacteriophage.</title>
        <authorList>
            <person name="Miller E."/>
            <person name="Heidelberg J."/>
            <person name="Eisen J."/>
            <person name="Nelson W."/>
            <person name="Durkin A."/>
            <person name="Ciecko A."/>
            <person name="Feldblyum T."/>
            <person name="White O."/>
            <person name="Paulsen I."/>
            <person name="Nierman W."/>
            <person name="Lee J."/>
            <person name="Szczypinski B."/>
            <person name="Fraser C."/>
        </authorList>
    </citation>
    <scope>NUCLEOTIDE SEQUENCE</scope>
    <source>
        <strain evidence="3">Isolate Vibrio parahaemolyticus/Japan/Matsuzaki /1991</strain>
    </source>
</reference>
<feature type="transmembrane region" description="Helical" evidence="1">
    <location>
        <begin position="7"/>
        <end position="35"/>
    </location>
</feature>
<dbReference type="Proteomes" id="UP000001785">
    <property type="component" value="Segment"/>
</dbReference>
<accession>Q6WHV2</accession>
<sequence>MSKIDEAFFCILFYLCVFVYKTRWFLIGMGVAWLVF</sequence>
<gene>
    <name evidence="2" type="ORF">KVP40.0202</name>
</gene>
<dbReference type="RefSeq" id="NP_899448.1">
    <property type="nucleotide sequence ID" value="NC_005083.2"/>
</dbReference>
<dbReference type="GeneID" id="2545864"/>
<evidence type="ECO:0000313" key="3">
    <source>
        <dbReference type="Proteomes" id="UP000001785"/>
    </source>
</evidence>
<keyword evidence="1" id="KW-1133">Transmembrane helix</keyword>
<keyword evidence="1" id="KW-0812">Transmembrane</keyword>
<organism evidence="2 3">
    <name type="scientific">Vibrio phage KVP40 (isolate Vibrio parahaemolyticus/Japan/Matsuzaki/1991)</name>
    <name type="common">KVP40</name>
    <name type="synonym">Bacteriophage KVP40</name>
    <dbReference type="NCBI Taxonomy" id="75320"/>
    <lineage>
        <taxon>Viruses</taxon>
        <taxon>Duplodnaviria</taxon>
        <taxon>Heunggongvirae</taxon>
        <taxon>Uroviricota</taxon>
        <taxon>Caudoviricetes</taxon>
        <taxon>Pantevenvirales</taxon>
        <taxon>Straboviridae</taxon>
        <taxon>Schizotequatrovirus</taxon>
        <taxon>Schizotequatrovirus KVP40</taxon>
    </lineage>
</organism>
<dbReference type="EMBL" id="AY283928">
    <property type="protein sequence ID" value="AAQ64271.1"/>
    <property type="molecule type" value="Genomic_DNA"/>
</dbReference>
<protein>
    <submittedName>
        <fullName evidence="2">Uncharacterized protein</fullName>
    </submittedName>
</protein>
<evidence type="ECO:0000256" key="1">
    <source>
        <dbReference type="SAM" id="Phobius"/>
    </source>
</evidence>